<dbReference type="RefSeq" id="WP_061537222.1">
    <property type="nucleotide sequence ID" value="NZ_CP013235.1"/>
</dbReference>
<evidence type="ECO:0000256" key="2">
    <source>
        <dbReference type="SAM" id="Phobius"/>
    </source>
</evidence>
<keyword evidence="5" id="KW-1185">Reference proteome</keyword>
<accession>A0A127QJG3</accession>
<feature type="domain" description="TadE-like" evidence="3">
    <location>
        <begin position="14"/>
        <end position="56"/>
    </location>
</feature>
<dbReference type="InterPro" id="IPR012495">
    <property type="entry name" value="TadE-like_dom"/>
</dbReference>
<dbReference type="Proteomes" id="UP000071778">
    <property type="component" value="Chromosome"/>
</dbReference>
<name>A0A127QJG3_9BURK</name>
<proteinExistence type="predicted"/>
<organism evidence="4 5">
    <name type="scientific">Collimonas arenae</name>
    <dbReference type="NCBI Taxonomy" id="279058"/>
    <lineage>
        <taxon>Bacteria</taxon>
        <taxon>Pseudomonadati</taxon>
        <taxon>Pseudomonadota</taxon>
        <taxon>Betaproteobacteria</taxon>
        <taxon>Burkholderiales</taxon>
        <taxon>Oxalobacteraceae</taxon>
        <taxon>Collimonas</taxon>
    </lineage>
</organism>
<dbReference type="AlphaFoldDB" id="A0A127QJG3"/>
<keyword evidence="2" id="KW-1133">Transmembrane helix</keyword>
<reference evidence="4 5" key="1">
    <citation type="submission" date="2015-11" db="EMBL/GenBank/DDBJ databases">
        <title>Exploring the genomic traits of fungus-feeding bacterial genus Collimonas.</title>
        <authorList>
            <person name="Song C."/>
            <person name="Schmidt R."/>
            <person name="de Jager V."/>
            <person name="Krzyzanowska D."/>
            <person name="Jongedijk E."/>
            <person name="Cankar K."/>
            <person name="Beekwilder J."/>
            <person name="van Veen A."/>
            <person name="de Boer W."/>
            <person name="van Veen J.A."/>
            <person name="Garbeva P."/>
        </authorList>
    </citation>
    <scope>NUCLEOTIDE SEQUENCE [LARGE SCALE GENOMIC DNA]</scope>
    <source>
        <strain evidence="4 5">Ter282</strain>
    </source>
</reference>
<keyword evidence="2" id="KW-0812">Transmembrane</keyword>
<evidence type="ECO:0000256" key="1">
    <source>
        <dbReference type="SAM" id="MobiDB-lite"/>
    </source>
</evidence>
<gene>
    <name evidence="4" type="ORF">CAter282_2427</name>
</gene>
<feature type="region of interest" description="Disordered" evidence="1">
    <location>
        <begin position="106"/>
        <end position="125"/>
    </location>
</feature>
<dbReference type="Pfam" id="PF07811">
    <property type="entry name" value="TadE"/>
    <property type="match status" value="1"/>
</dbReference>
<evidence type="ECO:0000313" key="5">
    <source>
        <dbReference type="Proteomes" id="UP000071778"/>
    </source>
</evidence>
<evidence type="ECO:0000259" key="3">
    <source>
        <dbReference type="Pfam" id="PF07811"/>
    </source>
</evidence>
<sequence>MFRKSGKKSKPQRGASFVEFVVAIPVVLIMALLCLQLALMYRAKLAHNFAVQEAVRIGAMSNGRVVPRFLTDKISGMVGNVAIGIPGKVAFSTIVDLLKTSDGPAVDSAAGSSSEGDEEAANLPNGLNSQLSQNIRTLKTPPTSAFVIFLKGLLRYGDSSVLQGYINGITPMYVNGASGPGQKWRAQFDAYLDALPNSCILYHNPTQAAFLESGNIELQGIDYGILKIPADYMRFRTPLGTAAADTYDIDTDSGLKGRWTGKTIQENTVLSIEILWSYPLKVPIANSVIIGLTRLFDSGDSPSSMVADFRSKALDRGRYPFSAAASYRAQNALHWQPFYPLGPPTPPVNDDGFQVIDLVRKMWNEIVGSTTYDPTEPQIGFCLGQYNLDGLAPKNQVSDHWWGESLDRSAASAAPASLSSSP</sequence>
<keyword evidence="2" id="KW-0472">Membrane</keyword>
<dbReference type="PATRIC" id="fig|279058.18.peg.2395"/>
<feature type="transmembrane region" description="Helical" evidence="2">
    <location>
        <begin position="20"/>
        <end position="41"/>
    </location>
</feature>
<dbReference type="EMBL" id="CP013235">
    <property type="protein sequence ID" value="AMP10173.1"/>
    <property type="molecule type" value="Genomic_DNA"/>
</dbReference>
<evidence type="ECO:0000313" key="4">
    <source>
        <dbReference type="EMBL" id="AMP10173.1"/>
    </source>
</evidence>
<protein>
    <submittedName>
        <fullName evidence="4">TadE-like family protein</fullName>
    </submittedName>
</protein>